<accession>A0A2S1SKB5</accession>
<keyword evidence="1" id="KW-0732">Signal</keyword>
<dbReference type="OrthoDB" id="670767at2"/>
<proteinExistence type="predicted"/>
<evidence type="ECO:0000313" key="3">
    <source>
        <dbReference type="EMBL" id="AWI26873.1"/>
    </source>
</evidence>
<evidence type="ECO:0000256" key="1">
    <source>
        <dbReference type="SAM" id="SignalP"/>
    </source>
</evidence>
<dbReference type="RefSeq" id="WP_108904647.1">
    <property type="nucleotide sequence ID" value="NZ_CP029187.1"/>
</dbReference>
<dbReference type="Proteomes" id="UP000244937">
    <property type="component" value="Chromosome"/>
</dbReference>
<dbReference type="Gene3D" id="1.20.1270.180">
    <property type="match status" value="1"/>
</dbReference>
<gene>
    <name evidence="3" type="ORF">HYN49_13710</name>
</gene>
<name>A0A2S1SKB5_9FLAO</name>
<keyword evidence="4" id="KW-1185">Reference proteome</keyword>
<sequence length="132" mass="15701">MKYFFLIFLCSSFICKAQTFELINQLEKTNQDCLDKGIDMLACSKNHYKILDSLMNSAYENLKRQVKDNNRKDLDYTQKSWLKKRTKLFANAYVETKKEGFEEGTKDFEMTYIDKKSQIIITYLRLMVKSTK</sequence>
<dbReference type="KEGG" id="fpal:HYN49_13710"/>
<protein>
    <recommendedName>
        <fullName evidence="2">Lysozyme inhibitor LprI-like N-terminal domain-containing protein</fullName>
    </recommendedName>
</protein>
<feature type="chain" id="PRO_5015546757" description="Lysozyme inhibitor LprI-like N-terminal domain-containing protein" evidence="1">
    <location>
        <begin position="18"/>
        <end position="132"/>
    </location>
</feature>
<evidence type="ECO:0000259" key="2">
    <source>
        <dbReference type="Pfam" id="PF07007"/>
    </source>
</evidence>
<feature type="domain" description="Lysozyme inhibitor LprI-like N-terminal" evidence="2">
    <location>
        <begin position="38"/>
        <end position="89"/>
    </location>
</feature>
<feature type="signal peptide" evidence="1">
    <location>
        <begin position="1"/>
        <end position="17"/>
    </location>
</feature>
<dbReference type="AlphaFoldDB" id="A0A2S1SKB5"/>
<dbReference type="EMBL" id="CP029187">
    <property type="protein sequence ID" value="AWI26873.1"/>
    <property type="molecule type" value="Genomic_DNA"/>
</dbReference>
<dbReference type="Pfam" id="PF07007">
    <property type="entry name" value="LprI"/>
    <property type="match status" value="1"/>
</dbReference>
<organism evidence="3 4">
    <name type="scientific">Flavobacterium pallidum</name>
    <dbReference type="NCBI Taxonomy" id="2172098"/>
    <lineage>
        <taxon>Bacteria</taxon>
        <taxon>Pseudomonadati</taxon>
        <taxon>Bacteroidota</taxon>
        <taxon>Flavobacteriia</taxon>
        <taxon>Flavobacteriales</taxon>
        <taxon>Flavobacteriaceae</taxon>
        <taxon>Flavobacterium</taxon>
    </lineage>
</organism>
<reference evidence="3 4" key="1">
    <citation type="submission" date="2018-05" db="EMBL/GenBank/DDBJ databases">
        <title>Genome sequencing of Flavobacterium sp. HYN0049.</title>
        <authorList>
            <person name="Yi H."/>
            <person name="Baek C."/>
        </authorList>
    </citation>
    <scope>NUCLEOTIDE SEQUENCE [LARGE SCALE GENOMIC DNA]</scope>
    <source>
        <strain evidence="3 4">HYN0049</strain>
    </source>
</reference>
<evidence type="ECO:0000313" key="4">
    <source>
        <dbReference type="Proteomes" id="UP000244937"/>
    </source>
</evidence>
<dbReference type="InterPro" id="IPR009739">
    <property type="entry name" value="LprI-like_N"/>
</dbReference>